<dbReference type="PANTHER" id="PTHR24287">
    <property type="entry name" value="P450, PUTATIVE (EUROFUNG)-RELATED"/>
    <property type="match status" value="1"/>
</dbReference>
<feature type="binding site" description="axial binding residue" evidence="12">
    <location>
        <position position="530"/>
    </location>
    <ligand>
        <name>heme</name>
        <dbReference type="ChEBI" id="CHEBI:30413"/>
    </ligand>
    <ligandPart>
        <name>Fe</name>
        <dbReference type="ChEBI" id="CHEBI:18248"/>
    </ligandPart>
</feature>
<dbReference type="InterPro" id="IPR002402">
    <property type="entry name" value="Cyt_P450_E_grp-II"/>
</dbReference>
<evidence type="ECO:0000256" key="13">
    <source>
        <dbReference type="RuleBase" id="RU000461"/>
    </source>
</evidence>
<dbReference type="VEuPathDB" id="FungiDB:YALI0_C12122g"/>
<evidence type="ECO:0000256" key="10">
    <source>
        <dbReference type="ARBA" id="ARBA00023033"/>
    </source>
</evidence>
<keyword evidence="9 12" id="KW-0408">Iron</keyword>
<dbReference type="GO" id="GO:0020037">
    <property type="term" value="F:heme binding"/>
    <property type="evidence" value="ECO:0007669"/>
    <property type="project" value="InterPro"/>
</dbReference>
<dbReference type="Pfam" id="PF00067">
    <property type="entry name" value="p450"/>
    <property type="match status" value="2"/>
</dbReference>
<dbReference type="SUPFAM" id="SSF48264">
    <property type="entry name" value="Cytochrome P450"/>
    <property type="match status" value="1"/>
</dbReference>
<evidence type="ECO:0000256" key="5">
    <source>
        <dbReference type="ARBA" id="ARBA00022692"/>
    </source>
</evidence>
<organism evidence="15 16">
    <name type="scientific">Yarrowia lipolytica</name>
    <name type="common">Candida lipolytica</name>
    <dbReference type="NCBI Taxonomy" id="4952"/>
    <lineage>
        <taxon>Eukaryota</taxon>
        <taxon>Fungi</taxon>
        <taxon>Dikarya</taxon>
        <taxon>Ascomycota</taxon>
        <taxon>Saccharomycotina</taxon>
        <taxon>Dipodascomycetes</taxon>
        <taxon>Dipodascales</taxon>
        <taxon>Dipodascales incertae sedis</taxon>
        <taxon>Yarrowia</taxon>
    </lineage>
</organism>
<evidence type="ECO:0000256" key="3">
    <source>
        <dbReference type="ARBA" id="ARBA00010617"/>
    </source>
</evidence>
<evidence type="ECO:0000256" key="12">
    <source>
        <dbReference type="PIRSR" id="PIRSR602402-1"/>
    </source>
</evidence>
<dbReference type="InterPro" id="IPR001128">
    <property type="entry name" value="Cyt_P450"/>
</dbReference>
<evidence type="ECO:0000256" key="2">
    <source>
        <dbReference type="ARBA" id="ARBA00004370"/>
    </source>
</evidence>
<comment type="similarity">
    <text evidence="3 13">Belongs to the cytochrome P450 family.</text>
</comment>
<evidence type="ECO:0000256" key="11">
    <source>
        <dbReference type="ARBA" id="ARBA00023136"/>
    </source>
</evidence>
<keyword evidence="10 13" id="KW-0503">Monooxygenase</keyword>
<evidence type="ECO:0000256" key="1">
    <source>
        <dbReference type="ARBA" id="ARBA00001971"/>
    </source>
</evidence>
<sequence length="583" mass="66632">MIPFTMINLELLLLPLLIIPITLFLLVLNVQVNTVHRRYKEYRLKLARCPQQSTGLFGWWLIYAVVRCNRDRFYSAKVVDYFTKLRTFIVSLGGELVIYTSESENIKALLATQFSDYDLGKTRHALLFTLMGDGIFTLDGQGWAHSRALLRPQFSKETVSHLSSLETSLQQLMAIVKRRVALKGEVDIQELFFMLTMDTATNLLYGESVDSLGDCLKETKKETHVMTDGKRNLLQSRDHHSNVPNEWEPIYGTYEKKGLGIGSENSLQSGVSPRDSPVFEVSVSEDIRKAYPAALTTALEFSAMRSKLQRFYWIWGDVLYRQKFHSAVNTVHAFSNHFVNQALKLTPQELQMKSAEKYTFLYELAQRTRDPVAIRDQLINILIAGRDTTAALLSFVFLCLVANPEKLAKLREGIMTDFGTSTDSITFESLKRCVYLRYVINEALRLCPPVPINMRQANKDTTLPTGGGKNHDEPIFVSKNQIVTYSVLFMHHNQNIWGPDASEFRPERWGEPACPKGWEYLPFNGGPRFCLGQQYALTEAAYVIVRLVQEFTEIEWRDRKGLPVLFKTHITMSLGEGLRVHMK</sequence>
<dbReference type="KEGG" id="yli:2909574"/>
<accession>A0A1D8NAS9</accession>
<keyword evidence="11 14" id="KW-0472">Membrane</keyword>
<evidence type="ECO:0000256" key="14">
    <source>
        <dbReference type="SAM" id="Phobius"/>
    </source>
</evidence>
<keyword evidence="5 14" id="KW-0812">Transmembrane</keyword>
<dbReference type="GO" id="GO:0005506">
    <property type="term" value="F:iron ion binding"/>
    <property type="evidence" value="ECO:0007669"/>
    <property type="project" value="InterPro"/>
</dbReference>
<evidence type="ECO:0008006" key="17">
    <source>
        <dbReference type="Google" id="ProtNLM"/>
    </source>
</evidence>
<dbReference type="VEuPathDB" id="FungiDB:YALI1_C17031g"/>
<dbReference type="GO" id="GO:0016712">
    <property type="term" value="F:oxidoreductase activity, acting on paired donors, with incorporation or reduction of molecular oxygen, reduced flavin or flavoprotein as one donor, and incorporation of one atom of oxygen"/>
    <property type="evidence" value="ECO:0007669"/>
    <property type="project" value="InterPro"/>
</dbReference>
<evidence type="ECO:0000256" key="8">
    <source>
        <dbReference type="ARBA" id="ARBA00023002"/>
    </source>
</evidence>
<protein>
    <recommendedName>
        <fullName evidence="17">Cytochrome P450 52A13</fullName>
    </recommendedName>
</protein>
<dbReference type="GeneID" id="2909574"/>
<keyword evidence="8 13" id="KW-0560">Oxidoreductase</keyword>
<dbReference type="EMBL" id="CP017555">
    <property type="protein sequence ID" value="AOW02734.1"/>
    <property type="molecule type" value="Genomic_DNA"/>
</dbReference>
<dbReference type="GO" id="GO:0016020">
    <property type="term" value="C:membrane"/>
    <property type="evidence" value="ECO:0007669"/>
    <property type="project" value="UniProtKB-SubCell"/>
</dbReference>
<keyword evidence="6 12" id="KW-0479">Metal-binding</keyword>
<comment type="subcellular location">
    <subcellularLocation>
        <location evidence="2">Membrane</location>
    </subcellularLocation>
</comment>
<evidence type="ECO:0000313" key="15">
    <source>
        <dbReference type="EMBL" id="AOW02734.1"/>
    </source>
</evidence>
<dbReference type="InterPro" id="IPR047146">
    <property type="entry name" value="Cyt_P450_E_CYP52_fungi"/>
</dbReference>
<dbReference type="CDD" id="cd11063">
    <property type="entry name" value="CYP52"/>
    <property type="match status" value="1"/>
</dbReference>
<dbReference type="PANTHER" id="PTHR24287:SF1">
    <property type="entry name" value="P450, PUTATIVE (EUROFUNG)-RELATED"/>
    <property type="match status" value="1"/>
</dbReference>
<gene>
    <name evidence="15" type="ORF">YALI1_C17031g</name>
</gene>
<comment type="cofactor">
    <cofactor evidence="1 12">
        <name>heme</name>
        <dbReference type="ChEBI" id="CHEBI:30413"/>
    </cofactor>
</comment>
<dbReference type="InterPro" id="IPR036396">
    <property type="entry name" value="Cyt_P450_sf"/>
</dbReference>
<reference evidence="15 16" key="1">
    <citation type="journal article" date="2016" name="PLoS ONE">
        <title>Sequence Assembly of Yarrowia lipolytica Strain W29/CLIB89 Shows Transposable Element Diversity.</title>
        <authorList>
            <person name="Magnan C."/>
            <person name="Yu J."/>
            <person name="Chang I."/>
            <person name="Jahn E."/>
            <person name="Kanomata Y."/>
            <person name="Wu J."/>
            <person name="Zeller M."/>
            <person name="Oakes M."/>
            <person name="Baldi P."/>
            <person name="Sandmeyer S."/>
        </authorList>
    </citation>
    <scope>NUCLEOTIDE SEQUENCE [LARGE SCALE GENOMIC DNA]</scope>
    <source>
        <strain evidence="16">CLIB89(W29)</strain>
    </source>
</reference>
<dbReference type="eggNOG" id="KOG0157">
    <property type="taxonomic scope" value="Eukaryota"/>
</dbReference>
<keyword evidence="4 12" id="KW-0349">Heme</keyword>
<keyword evidence="7 14" id="KW-1133">Transmembrane helix</keyword>
<feature type="transmembrane region" description="Helical" evidence="14">
    <location>
        <begin position="12"/>
        <end position="30"/>
    </location>
</feature>
<dbReference type="PRINTS" id="PR01239">
    <property type="entry name" value="EP450IICYP52"/>
</dbReference>
<dbReference type="AlphaFoldDB" id="A0A1D8NAS9"/>
<dbReference type="InterPro" id="IPR002974">
    <property type="entry name" value="Cyt_P450_E_CYP52_ascomycetes"/>
</dbReference>
<name>A0A1D8NAS9_YARLL</name>
<evidence type="ECO:0000313" key="16">
    <source>
        <dbReference type="Proteomes" id="UP000182444"/>
    </source>
</evidence>
<dbReference type="Proteomes" id="UP000182444">
    <property type="component" value="Chromosome 1C"/>
</dbReference>
<evidence type="ECO:0000256" key="4">
    <source>
        <dbReference type="ARBA" id="ARBA00022617"/>
    </source>
</evidence>
<dbReference type="PRINTS" id="PR00464">
    <property type="entry name" value="EP450II"/>
</dbReference>
<dbReference type="PROSITE" id="PS00086">
    <property type="entry name" value="CYTOCHROME_P450"/>
    <property type="match status" value="1"/>
</dbReference>
<evidence type="ECO:0000256" key="7">
    <source>
        <dbReference type="ARBA" id="ARBA00022989"/>
    </source>
</evidence>
<proteinExistence type="inferred from homology"/>
<dbReference type="RefSeq" id="XP_501748.3">
    <property type="nucleotide sequence ID" value="XM_501748.3"/>
</dbReference>
<dbReference type="PRINTS" id="PR00385">
    <property type="entry name" value="P450"/>
</dbReference>
<dbReference type="InterPro" id="IPR017972">
    <property type="entry name" value="Cyt_P450_CS"/>
</dbReference>
<evidence type="ECO:0000256" key="9">
    <source>
        <dbReference type="ARBA" id="ARBA00023004"/>
    </source>
</evidence>
<dbReference type="Gene3D" id="1.10.630.10">
    <property type="entry name" value="Cytochrome P450"/>
    <property type="match status" value="2"/>
</dbReference>
<evidence type="ECO:0000256" key="6">
    <source>
        <dbReference type="ARBA" id="ARBA00022723"/>
    </source>
</evidence>